<dbReference type="Gene3D" id="3.30.1340.30">
    <property type="match status" value="1"/>
</dbReference>
<dbReference type="RefSeq" id="WP_116302416.1">
    <property type="nucleotide sequence ID" value="NZ_NFZV01000010.1"/>
</dbReference>
<dbReference type="Pfam" id="PF04972">
    <property type="entry name" value="BON"/>
    <property type="match status" value="1"/>
</dbReference>
<proteinExistence type="predicted"/>
<comment type="caution">
    <text evidence="3">The sequence shown here is derived from an EMBL/GenBank/DDBJ whole genome shotgun (WGS) entry which is preliminary data.</text>
</comment>
<dbReference type="InterPro" id="IPR007055">
    <property type="entry name" value="BON_dom"/>
</dbReference>
<feature type="domain" description="BON" evidence="2">
    <location>
        <begin position="74"/>
        <end position="142"/>
    </location>
</feature>
<protein>
    <recommendedName>
        <fullName evidence="2">BON domain-containing protein</fullName>
    </recommendedName>
</protein>
<evidence type="ECO:0000256" key="1">
    <source>
        <dbReference type="SAM" id="SignalP"/>
    </source>
</evidence>
<feature type="signal peptide" evidence="1">
    <location>
        <begin position="1"/>
        <end position="25"/>
    </location>
</feature>
<name>A0A3E0WGH2_9GAMM</name>
<evidence type="ECO:0000259" key="2">
    <source>
        <dbReference type="PROSITE" id="PS50914"/>
    </source>
</evidence>
<dbReference type="PROSITE" id="PS50914">
    <property type="entry name" value="BON"/>
    <property type="match status" value="1"/>
</dbReference>
<accession>A0A3E0WGH2</accession>
<evidence type="ECO:0000313" key="4">
    <source>
        <dbReference type="Proteomes" id="UP000256763"/>
    </source>
</evidence>
<feature type="chain" id="PRO_5017778414" description="BON domain-containing protein" evidence="1">
    <location>
        <begin position="26"/>
        <end position="157"/>
    </location>
</feature>
<dbReference type="Proteomes" id="UP000256763">
    <property type="component" value="Unassembled WGS sequence"/>
</dbReference>
<dbReference type="EMBL" id="NFZW01000039">
    <property type="protein sequence ID" value="RFA31838.1"/>
    <property type="molecule type" value="Genomic_DNA"/>
</dbReference>
<evidence type="ECO:0000313" key="3">
    <source>
        <dbReference type="EMBL" id="RFA31838.1"/>
    </source>
</evidence>
<dbReference type="AlphaFoldDB" id="A0A3E0WGH2"/>
<gene>
    <name evidence="3" type="ORF">CAL65_21290</name>
</gene>
<reference evidence="4" key="1">
    <citation type="submission" date="2017-05" db="EMBL/GenBank/DDBJ databases">
        <authorList>
            <person name="Sharma S."/>
            <person name="Sidhu C."/>
            <person name="Pinnaka A.K."/>
        </authorList>
    </citation>
    <scope>NUCLEOTIDE SEQUENCE [LARGE SCALE GENOMIC DNA]</scope>
    <source>
        <strain evidence="4">AK93</strain>
    </source>
</reference>
<keyword evidence="4" id="KW-1185">Reference proteome</keyword>
<organism evidence="3 4">
    <name type="scientific">Alkalilimnicola ehrlichii</name>
    <dbReference type="NCBI Taxonomy" id="351052"/>
    <lineage>
        <taxon>Bacteria</taxon>
        <taxon>Pseudomonadati</taxon>
        <taxon>Pseudomonadota</taxon>
        <taxon>Gammaproteobacteria</taxon>
        <taxon>Chromatiales</taxon>
        <taxon>Ectothiorhodospiraceae</taxon>
        <taxon>Alkalilimnicola</taxon>
    </lineage>
</organism>
<keyword evidence="1" id="KW-0732">Signal</keyword>
<sequence length="157" mass="16999">MKLRRSTLAAALISAAVLPFAAAQAQQEMYEEQYEEHSVTDGAWHHERGAGQQLEARDPDQAAIDPAEAAAITDDDELTEAINDMLIDDLQIDQQNVMVTVEDGVAYVSGSVDSAEEEERLYNLIGQLPAIDRIETDLAVDPDASPDTVTRPFGTGA</sequence>